<gene>
    <name evidence="1" type="ORF">FHR70_003704</name>
</gene>
<proteinExistence type="predicted"/>
<keyword evidence="2" id="KW-1185">Reference proteome</keyword>
<organism evidence="1 2">
    <name type="scientific">Microvirga lupini</name>
    <dbReference type="NCBI Taxonomy" id="420324"/>
    <lineage>
        <taxon>Bacteria</taxon>
        <taxon>Pseudomonadati</taxon>
        <taxon>Pseudomonadota</taxon>
        <taxon>Alphaproteobacteria</taxon>
        <taxon>Hyphomicrobiales</taxon>
        <taxon>Methylobacteriaceae</taxon>
        <taxon>Microvirga</taxon>
    </lineage>
</organism>
<sequence length="80" mass="9087">MTAFDWNPITSAPKDRMILGRSFVDGAQQDVIMKWDEARQSWVHAGGGAEYTAYDPELWMEIQEDVIRDIKAFAAPIKEA</sequence>
<dbReference type="EMBL" id="JACHWB010000005">
    <property type="protein sequence ID" value="MBB3020618.1"/>
    <property type="molecule type" value="Genomic_DNA"/>
</dbReference>
<accession>A0A7W4YZ28</accession>
<evidence type="ECO:0000313" key="1">
    <source>
        <dbReference type="EMBL" id="MBB3020618.1"/>
    </source>
</evidence>
<comment type="caution">
    <text evidence="1">The sequence shown here is derived from an EMBL/GenBank/DDBJ whole genome shotgun (WGS) entry which is preliminary data.</text>
</comment>
<evidence type="ECO:0000313" key="2">
    <source>
        <dbReference type="Proteomes" id="UP000532010"/>
    </source>
</evidence>
<protein>
    <submittedName>
        <fullName evidence="1">Uncharacterized protein</fullName>
    </submittedName>
</protein>
<dbReference type="AlphaFoldDB" id="A0A7W4YZ28"/>
<name>A0A7W4YZ28_9HYPH</name>
<dbReference type="RefSeq" id="WP_183452790.1">
    <property type="nucleotide sequence ID" value="NZ_JACHWB010000005.1"/>
</dbReference>
<dbReference type="Proteomes" id="UP000532010">
    <property type="component" value="Unassembled WGS sequence"/>
</dbReference>
<reference evidence="1 2" key="1">
    <citation type="submission" date="2020-08" db="EMBL/GenBank/DDBJ databases">
        <title>The Agave Microbiome: Exploring the role of microbial communities in plant adaptations to desert environments.</title>
        <authorList>
            <person name="Partida-Martinez L.P."/>
        </authorList>
    </citation>
    <scope>NUCLEOTIDE SEQUENCE [LARGE SCALE GENOMIC DNA]</scope>
    <source>
        <strain evidence="1 2">AT3.9</strain>
    </source>
</reference>